<evidence type="ECO:0000313" key="1">
    <source>
        <dbReference type="EMBL" id="MBX68399.1"/>
    </source>
</evidence>
<dbReference type="AlphaFoldDB" id="A0A2P2QN02"/>
<accession>A0A2P2QN02</accession>
<reference evidence="1" key="1">
    <citation type="submission" date="2018-02" db="EMBL/GenBank/DDBJ databases">
        <title>Rhizophora mucronata_Transcriptome.</title>
        <authorList>
            <person name="Meera S.P."/>
            <person name="Sreeshan A."/>
            <person name="Augustine A."/>
        </authorList>
    </citation>
    <scope>NUCLEOTIDE SEQUENCE</scope>
    <source>
        <tissue evidence="1">Leaf</tissue>
    </source>
</reference>
<dbReference type="EMBL" id="GGEC01087915">
    <property type="protein sequence ID" value="MBX68399.1"/>
    <property type="molecule type" value="Transcribed_RNA"/>
</dbReference>
<sequence>MIFYLYIVFSPHIVSVSVCQPRSQKGTYCQSLKLVSFSFFYFFVLYCCSCLDCTDIVLTSKSLKRNEIGIQLLIYI</sequence>
<protein>
    <submittedName>
        <fullName evidence="1">Uncharacterized protein</fullName>
    </submittedName>
</protein>
<proteinExistence type="predicted"/>
<organism evidence="1">
    <name type="scientific">Rhizophora mucronata</name>
    <name type="common">Asiatic mangrove</name>
    <dbReference type="NCBI Taxonomy" id="61149"/>
    <lineage>
        <taxon>Eukaryota</taxon>
        <taxon>Viridiplantae</taxon>
        <taxon>Streptophyta</taxon>
        <taxon>Embryophyta</taxon>
        <taxon>Tracheophyta</taxon>
        <taxon>Spermatophyta</taxon>
        <taxon>Magnoliopsida</taxon>
        <taxon>eudicotyledons</taxon>
        <taxon>Gunneridae</taxon>
        <taxon>Pentapetalae</taxon>
        <taxon>rosids</taxon>
        <taxon>fabids</taxon>
        <taxon>Malpighiales</taxon>
        <taxon>Rhizophoraceae</taxon>
        <taxon>Rhizophora</taxon>
    </lineage>
</organism>
<name>A0A2P2QN02_RHIMU</name>